<accession>A0A1P8KL04</accession>
<dbReference type="EMBL" id="CP019070">
    <property type="protein sequence ID" value="APW65238.1"/>
    <property type="molecule type" value="Genomic_DNA"/>
</dbReference>
<dbReference type="KEGG" id="alp:LPB137_04950"/>
<dbReference type="AlphaFoldDB" id="A0A1P8KL04"/>
<reference evidence="1 2" key="1">
    <citation type="submission" date="2017-01" db="EMBL/GenBank/DDBJ databases">
        <title>Genome sequencing of Arcobacter sp. LPB0137.</title>
        <authorList>
            <person name="Lee G.-W."/>
            <person name="Yi H."/>
        </authorList>
    </citation>
    <scope>NUCLEOTIDE SEQUENCE [LARGE SCALE GENOMIC DNA]</scope>
    <source>
        <strain evidence="1 2">LPB0137</strain>
    </source>
</reference>
<evidence type="ECO:0000313" key="1">
    <source>
        <dbReference type="EMBL" id="APW65238.1"/>
    </source>
</evidence>
<protein>
    <submittedName>
        <fullName evidence="1">Uncharacterized protein</fullName>
    </submittedName>
</protein>
<name>A0A1P8KL04_9BACT</name>
<proteinExistence type="predicted"/>
<dbReference type="Proteomes" id="UP000186074">
    <property type="component" value="Chromosome"/>
</dbReference>
<evidence type="ECO:0000313" key="2">
    <source>
        <dbReference type="Proteomes" id="UP000186074"/>
    </source>
</evidence>
<organism evidence="1 2">
    <name type="scientific">Poseidonibacter parvus</name>
    <dbReference type="NCBI Taxonomy" id="1850254"/>
    <lineage>
        <taxon>Bacteria</taxon>
        <taxon>Pseudomonadati</taxon>
        <taxon>Campylobacterota</taxon>
        <taxon>Epsilonproteobacteria</taxon>
        <taxon>Campylobacterales</taxon>
        <taxon>Arcobacteraceae</taxon>
        <taxon>Poseidonibacter</taxon>
    </lineage>
</organism>
<gene>
    <name evidence="1" type="ORF">LPB137_04950</name>
</gene>
<dbReference type="RefSeq" id="WP_076085193.1">
    <property type="nucleotide sequence ID" value="NZ_CP019070.1"/>
</dbReference>
<sequence>MKIFYKRTDLTELEYNNLLKCIDFDKLKEVEKQYKDYEFFKGFNIIEKLYNPKNIEYSSSKSTAASKATKARSKKVKYKINIAI</sequence>
<keyword evidence="2" id="KW-1185">Reference proteome</keyword>